<dbReference type="SUPFAM" id="SSF53955">
    <property type="entry name" value="Lysozyme-like"/>
    <property type="match status" value="1"/>
</dbReference>
<dbReference type="RefSeq" id="WP_390199166.1">
    <property type="nucleotide sequence ID" value="NZ_JBHSDV010000003.1"/>
</dbReference>
<dbReference type="Proteomes" id="UP001595880">
    <property type="component" value="Unassembled WGS sequence"/>
</dbReference>
<feature type="domain" description="Transglycosylase SLT" evidence="1">
    <location>
        <begin position="86"/>
        <end position="192"/>
    </location>
</feature>
<organism evidence="2 3">
    <name type="scientific">Gracilibacillus marinus</name>
    <dbReference type="NCBI Taxonomy" id="630535"/>
    <lineage>
        <taxon>Bacteria</taxon>
        <taxon>Bacillati</taxon>
        <taxon>Bacillota</taxon>
        <taxon>Bacilli</taxon>
        <taxon>Bacillales</taxon>
        <taxon>Bacillaceae</taxon>
        <taxon>Gracilibacillus</taxon>
    </lineage>
</organism>
<reference evidence="3" key="1">
    <citation type="journal article" date="2019" name="Int. J. Syst. Evol. Microbiol.">
        <title>The Global Catalogue of Microorganisms (GCM) 10K type strain sequencing project: providing services to taxonomists for standard genome sequencing and annotation.</title>
        <authorList>
            <consortium name="The Broad Institute Genomics Platform"/>
            <consortium name="The Broad Institute Genome Sequencing Center for Infectious Disease"/>
            <person name="Wu L."/>
            <person name="Ma J."/>
        </authorList>
    </citation>
    <scope>NUCLEOTIDE SEQUENCE [LARGE SCALE GENOMIC DNA]</scope>
    <source>
        <strain evidence="3">KACC 14058</strain>
    </source>
</reference>
<protein>
    <submittedName>
        <fullName evidence="2">Lytic transglycosylase domain-containing protein</fullName>
    </submittedName>
</protein>
<evidence type="ECO:0000313" key="2">
    <source>
        <dbReference type="EMBL" id="MFC4388266.1"/>
    </source>
</evidence>
<evidence type="ECO:0000313" key="3">
    <source>
        <dbReference type="Proteomes" id="UP001595880"/>
    </source>
</evidence>
<evidence type="ECO:0000259" key="1">
    <source>
        <dbReference type="Pfam" id="PF01464"/>
    </source>
</evidence>
<dbReference type="PANTHER" id="PTHR37423">
    <property type="entry name" value="SOLUBLE LYTIC MUREIN TRANSGLYCOSYLASE-RELATED"/>
    <property type="match status" value="1"/>
</dbReference>
<dbReference type="Gene3D" id="1.10.530.10">
    <property type="match status" value="1"/>
</dbReference>
<comment type="caution">
    <text evidence="2">The sequence shown here is derived from an EMBL/GenBank/DDBJ whole genome shotgun (WGS) entry which is preliminary data.</text>
</comment>
<accession>A0ABV8VUS9</accession>
<dbReference type="InterPro" id="IPR023346">
    <property type="entry name" value="Lysozyme-like_dom_sf"/>
</dbReference>
<dbReference type="PANTHER" id="PTHR37423:SF2">
    <property type="entry name" value="MEMBRANE-BOUND LYTIC MUREIN TRANSGLYCOSYLASE C"/>
    <property type="match status" value="1"/>
</dbReference>
<dbReference type="CDD" id="cd00254">
    <property type="entry name" value="LT-like"/>
    <property type="match status" value="1"/>
</dbReference>
<name>A0ABV8VUS9_9BACI</name>
<gene>
    <name evidence="2" type="ORF">ACFOZ1_10685</name>
</gene>
<keyword evidence="3" id="KW-1185">Reference proteome</keyword>
<dbReference type="EMBL" id="JBHSDV010000003">
    <property type="protein sequence ID" value="MFC4388266.1"/>
    <property type="molecule type" value="Genomic_DNA"/>
</dbReference>
<dbReference type="InterPro" id="IPR008258">
    <property type="entry name" value="Transglycosylase_SLT_dom_1"/>
</dbReference>
<dbReference type="Pfam" id="PF01464">
    <property type="entry name" value="SLT"/>
    <property type="match status" value="1"/>
</dbReference>
<sequence length="204" mass="22028">MNISYIQYAMQAQMMANLTNSSSTNQVMTNDFDTLLQSLISQTELAQNGNTQQAPSIRELLQSTSNVTLPVASGDAYVSNSSIDSLIEEAGSTYNVDTKLIHSVIQAESGYNQNAVSQAGAQGFMQLMPTTAQSLGVTDAFDARQNIFAGTKYLSQMLTKYNGNKQLALAAYNAGPGNVDKHNGVPPFNETQNYVKKVLGNYFA</sequence>
<proteinExistence type="predicted"/>